<name>A0A077QPP0_9BASI</name>
<sequence>MLAAEPPFHQETITTDTGNELLTIAHAERLSAILDEPLSSRLSIFAYYLGSSESHFSTLTSTLIPRPLYLLCLVLRYLVLKEHQSLGESSKRFNWSLKQLHAAVVSGYRSFNIHEKLRSDPTLTSLPSSLSYPDPLSVDPTTRDIHLQSGVQLTLLSAYQLAQSLLLTPEPFSAPPSALVLGSMFHKIAQSTDEATRESIKAISSPTENAMLDWILHDTEEYLAIDVEALRKAKRDRKKHEKKSQLAIAEADKNRKVAQKQAAARSGFGLLQLDDQEAEQESDKE</sequence>
<organism evidence="1">
    <name type="scientific">Melanopsichium pennsylvanicum 4</name>
    <dbReference type="NCBI Taxonomy" id="1398559"/>
    <lineage>
        <taxon>Eukaryota</taxon>
        <taxon>Fungi</taxon>
        <taxon>Dikarya</taxon>
        <taxon>Basidiomycota</taxon>
        <taxon>Ustilaginomycotina</taxon>
        <taxon>Ustilaginomycetes</taxon>
        <taxon>Ustilaginales</taxon>
        <taxon>Ustilaginaceae</taxon>
        <taxon>Melanopsichium</taxon>
    </lineage>
</organism>
<evidence type="ECO:0000313" key="1">
    <source>
        <dbReference type="EMBL" id="CDI50945.1"/>
    </source>
</evidence>
<dbReference type="AlphaFoldDB" id="A0A077QPP0"/>
<reference evidence="1" key="1">
    <citation type="journal article" date="2014" name="Genome Biol. Evol.">
        <title>Gene Loss Rather Than Gene Gain Is Associated with a Host Jump from Monocots to Dicots in the Smut Fungus Melanopsichium pennsylvanicum.</title>
        <authorList>
            <person name="Sharma R."/>
            <person name="Mishra B."/>
            <person name="Runge F."/>
            <person name="Thines M."/>
        </authorList>
    </citation>
    <scope>NUCLEOTIDE SEQUENCE</scope>
    <source>
        <strain evidence="1">4</strain>
    </source>
</reference>
<proteinExistence type="predicted"/>
<accession>A0A077QPP0</accession>
<dbReference type="EMBL" id="HG529494">
    <property type="protein sequence ID" value="CDI50945.1"/>
    <property type="molecule type" value="Genomic_DNA"/>
</dbReference>
<protein>
    <submittedName>
        <fullName evidence="1">Uncharacterized protein</fullName>
    </submittedName>
</protein>